<evidence type="ECO:0000256" key="2">
    <source>
        <dbReference type="SAM" id="Phobius"/>
    </source>
</evidence>
<protein>
    <recommendedName>
        <fullName evidence="6">Peptidase M1 membrane alanine aminopeptidase domain-containing protein</fullName>
    </recommendedName>
</protein>
<gene>
    <name evidence="4" type="ORF">GCM10017579_02130</name>
</gene>
<feature type="compositionally biased region" description="Low complexity" evidence="1">
    <location>
        <begin position="654"/>
        <end position="673"/>
    </location>
</feature>
<evidence type="ECO:0000313" key="5">
    <source>
        <dbReference type="Proteomes" id="UP001142292"/>
    </source>
</evidence>
<keyword evidence="2" id="KW-1133">Transmembrane helix</keyword>
<dbReference type="Proteomes" id="UP001142292">
    <property type="component" value="Unassembled WGS sequence"/>
</dbReference>
<accession>A0ABQ5SPU6</accession>
<feature type="chain" id="PRO_5047401131" description="Peptidase M1 membrane alanine aminopeptidase domain-containing protein" evidence="3">
    <location>
        <begin position="37"/>
        <end position="729"/>
    </location>
</feature>
<comment type="caution">
    <text evidence="4">The sequence shown here is derived from an EMBL/GenBank/DDBJ whole genome shotgun (WGS) entry which is preliminary data.</text>
</comment>
<organism evidence="4 5">
    <name type="scientific">Nocardioides luteus</name>
    <dbReference type="NCBI Taxonomy" id="1844"/>
    <lineage>
        <taxon>Bacteria</taxon>
        <taxon>Bacillati</taxon>
        <taxon>Actinomycetota</taxon>
        <taxon>Actinomycetes</taxon>
        <taxon>Propionibacteriales</taxon>
        <taxon>Nocardioidaceae</taxon>
        <taxon>Nocardioides</taxon>
    </lineage>
</organism>
<evidence type="ECO:0000256" key="3">
    <source>
        <dbReference type="SAM" id="SignalP"/>
    </source>
</evidence>
<feature type="signal peptide" evidence="3">
    <location>
        <begin position="1"/>
        <end position="36"/>
    </location>
</feature>
<keyword evidence="5" id="KW-1185">Reference proteome</keyword>
<sequence>MESGQGAGRLRRVTAGLFVLAALSAGLVMTGPSATAAPNDGVAETSRTRYVLDEKKRTVRVKTDITVTNQQASTATTYYFLTGHAIPIPAGAERIKATSNGSKLAVSTEKVKGTGLKVASVSFPDLHYGKSRTITWTYELPGAPVRAKKNNIRIGDGYAVFPVLGVGDDDSVTVEIVLPKSMEFSSSVPGFKKTTKGDRTTWKASGDFIEGGVSARDPKAFDEQRITIGDNRVSLQSFPGDEEWLEFAEKQVRAGLPVLEKTIGAEWPGGLDAVREDVSSEALGYAWFDEDAKEIVVSEDLDSVVLFHEMTHAWINPNTVNGRWLSEGLTEVVAQRAAEEVGAEGQKYGKAKRGSKEAFALLDWDAVGRDVTAEVDAYGYPAAYAAVSAMVSDLSDEELTAVVADVYRGRTAYDRPDDEPHGVTDWRRFLDLVQLHDPDASAEKSLRRWVLPRAEAKELSQRAQARKTYAAADRANGVWLPPEGLRRAMASWAFDDAATVAGLLEGADAGARELQAAAKAAGVPVSAAAREAYESADLADEYRSLATSLPRAAKVTTEVGAATAAVEGVQNPVTELGELVLLLDLGGASARADLDDGHLQDAAATAAGVQKRAGWAFVAGLVALVLLAVAAYAVFRLFWSPSARRRRAERRASRAPARASRPATPVQPVQPVQPIQPGPPSVGGELFGVERGPDRPRSVEQLRRDDLGVQLQKREELRRFLRDPSADEE</sequence>
<dbReference type="EMBL" id="BSEL01000001">
    <property type="protein sequence ID" value="GLJ66177.1"/>
    <property type="molecule type" value="Genomic_DNA"/>
</dbReference>
<feature type="transmembrane region" description="Helical" evidence="2">
    <location>
        <begin position="615"/>
        <end position="639"/>
    </location>
</feature>
<keyword evidence="2" id="KW-0472">Membrane</keyword>
<reference evidence="4" key="2">
    <citation type="submission" date="2023-01" db="EMBL/GenBank/DDBJ databases">
        <authorList>
            <person name="Sun Q."/>
            <person name="Evtushenko L."/>
        </authorList>
    </citation>
    <scope>NUCLEOTIDE SEQUENCE</scope>
    <source>
        <strain evidence="4">VKM Ac-1246</strain>
    </source>
</reference>
<feature type="compositionally biased region" description="Basic and acidic residues" evidence="1">
    <location>
        <begin position="691"/>
        <end position="706"/>
    </location>
</feature>
<keyword evidence="3" id="KW-0732">Signal</keyword>
<feature type="region of interest" description="Disordered" evidence="1">
    <location>
        <begin position="649"/>
        <end position="706"/>
    </location>
</feature>
<proteinExistence type="predicted"/>
<evidence type="ECO:0000256" key="1">
    <source>
        <dbReference type="SAM" id="MobiDB-lite"/>
    </source>
</evidence>
<keyword evidence="2" id="KW-0812">Transmembrane</keyword>
<evidence type="ECO:0008006" key="6">
    <source>
        <dbReference type="Google" id="ProtNLM"/>
    </source>
</evidence>
<reference evidence="4" key="1">
    <citation type="journal article" date="2014" name="Int. J. Syst. Evol. Microbiol.">
        <title>Complete genome of a new Firmicutes species belonging to the dominant human colonic microbiota ('Ruminococcus bicirculans') reveals two chromosomes and a selective capacity to utilize plant glucans.</title>
        <authorList>
            <consortium name="NISC Comparative Sequencing Program"/>
            <person name="Wegmann U."/>
            <person name="Louis P."/>
            <person name="Goesmann A."/>
            <person name="Henrissat B."/>
            <person name="Duncan S.H."/>
            <person name="Flint H.J."/>
        </authorList>
    </citation>
    <scope>NUCLEOTIDE SEQUENCE</scope>
    <source>
        <strain evidence="4">VKM Ac-1246</strain>
    </source>
</reference>
<name>A0ABQ5SPU6_9ACTN</name>
<dbReference type="SUPFAM" id="SSF55486">
    <property type="entry name" value="Metalloproteases ('zincins'), catalytic domain"/>
    <property type="match status" value="1"/>
</dbReference>
<evidence type="ECO:0000313" key="4">
    <source>
        <dbReference type="EMBL" id="GLJ66177.1"/>
    </source>
</evidence>